<evidence type="ECO:0000256" key="11">
    <source>
        <dbReference type="ARBA" id="ARBA00022960"/>
    </source>
</evidence>
<evidence type="ECO:0000256" key="9">
    <source>
        <dbReference type="ARBA" id="ARBA00022741"/>
    </source>
</evidence>
<dbReference type="Pfam" id="PF02875">
    <property type="entry name" value="Mur_ligase_C"/>
    <property type="match status" value="1"/>
</dbReference>
<comment type="caution">
    <text evidence="21">The sequence shown here is derived from an EMBL/GenBank/DDBJ whole genome shotgun (WGS) entry which is preliminary data.</text>
</comment>
<evidence type="ECO:0000256" key="17">
    <source>
        <dbReference type="HAMAP-Rule" id="MF_00639"/>
    </source>
</evidence>
<keyword evidence="22" id="KW-1185">Reference proteome</keyword>
<dbReference type="EC" id="6.3.2.9" evidence="5 17"/>
<evidence type="ECO:0000259" key="20">
    <source>
        <dbReference type="Pfam" id="PF08245"/>
    </source>
</evidence>
<dbReference type="RefSeq" id="WP_144991363.1">
    <property type="nucleotide sequence ID" value="NZ_VNJK01000001.1"/>
</dbReference>
<dbReference type="GO" id="GO:0071555">
    <property type="term" value="P:cell wall organization"/>
    <property type="evidence" value="ECO:0007669"/>
    <property type="project" value="UniProtKB-KW"/>
</dbReference>
<reference evidence="21 22" key="1">
    <citation type="submission" date="2019-07" db="EMBL/GenBank/DDBJ databases">
        <authorList>
            <person name="Kim J."/>
        </authorList>
    </citation>
    <scope>NUCLEOTIDE SEQUENCE [LARGE SCALE GENOMIC DNA]</scope>
    <source>
        <strain evidence="21 22">N4</strain>
    </source>
</reference>
<dbReference type="NCBIfam" id="TIGR01087">
    <property type="entry name" value="murD"/>
    <property type="match status" value="1"/>
</dbReference>
<dbReference type="GO" id="GO:0008764">
    <property type="term" value="F:UDP-N-acetylmuramoylalanine-D-glutamate ligase activity"/>
    <property type="evidence" value="ECO:0007669"/>
    <property type="project" value="UniProtKB-UniRule"/>
</dbReference>
<evidence type="ECO:0000259" key="19">
    <source>
        <dbReference type="Pfam" id="PF02875"/>
    </source>
</evidence>
<evidence type="ECO:0000256" key="4">
    <source>
        <dbReference type="ARBA" id="ARBA00010416"/>
    </source>
</evidence>
<dbReference type="AlphaFoldDB" id="A0A559J316"/>
<evidence type="ECO:0000256" key="12">
    <source>
        <dbReference type="ARBA" id="ARBA00022984"/>
    </source>
</evidence>
<evidence type="ECO:0000256" key="1">
    <source>
        <dbReference type="ARBA" id="ARBA00002734"/>
    </source>
</evidence>
<evidence type="ECO:0000256" key="13">
    <source>
        <dbReference type="ARBA" id="ARBA00023316"/>
    </source>
</evidence>
<dbReference type="EMBL" id="VNJK01000001">
    <property type="protein sequence ID" value="TVX94253.1"/>
    <property type="molecule type" value="Genomic_DNA"/>
</dbReference>
<evidence type="ECO:0000256" key="18">
    <source>
        <dbReference type="RuleBase" id="RU003664"/>
    </source>
</evidence>
<evidence type="ECO:0000256" key="7">
    <source>
        <dbReference type="ARBA" id="ARBA00022490"/>
    </source>
</evidence>
<dbReference type="Pfam" id="PF21799">
    <property type="entry name" value="MurD-like_N"/>
    <property type="match status" value="1"/>
</dbReference>
<evidence type="ECO:0000256" key="5">
    <source>
        <dbReference type="ARBA" id="ARBA00012212"/>
    </source>
</evidence>
<dbReference type="Gene3D" id="3.90.190.20">
    <property type="entry name" value="Mur ligase, C-terminal domain"/>
    <property type="match status" value="1"/>
</dbReference>
<keyword evidence="7 17" id="KW-0963">Cytoplasm</keyword>
<sequence length="475" mass="51250">MNQPDTYHGKSIVVLGMAKSGSEVAKRFHALGANVTVNDKKERHLCPEASELEALGICVVLGGHPASLIHDEVSLVVKNPGIPYAAEPVQQALALGIEVVTEIEVGYHLCQAPIIGITGSNGKTTTTTWVGKMLESAELKPLVAGNIGTPFSGVAPSVAADQTVVLELSSFQLKGTTSFRPRVAALLNVVETHLDYHGSMEDYVDSKLKLFANMTADDIAVLNAEDAMCKLAALRIQARVWKFSSSNEVAVGTYVEPAYGAEGTTDLTPRHVMFRDEAGVSHRIVDVAEIGLAGRFNVDNALAACAIALAAGARPEQLAEPLRQFKGVEHRLEWVRELNGVRYFNNSKATNTIATQMALEAFPGSIILIAGGLDRGLDFKELIPYFSERVKAIVTMGQTRDIMRSVAEQAGLKMIHVVDTVDDAALAIQEAVREAEKFAQPGDLVLLSPACASWDMFPSYEERGRMFKEAVHTLK</sequence>
<evidence type="ECO:0000256" key="14">
    <source>
        <dbReference type="ARBA" id="ARBA00030398"/>
    </source>
</evidence>
<feature type="domain" description="Mur ligase C-terminal" evidence="19">
    <location>
        <begin position="330"/>
        <end position="451"/>
    </location>
</feature>
<dbReference type="Gene3D" id="3.40.1190.10">
    <property type="entry name" value="Mur-like, catalytic domain"/>
    <property type="match status" value="1"/>
</dbReference>
<keyword evidence="12 17" id="KW-0573">Peptidoglycan synthesis</keyword>
<dbReference type="PANTHER" id="PTHR43692:SF1">
    <property type="entry name" value="UDP-N-ACETYLMURAMOYLALANINE--D-GLUTAMATE LIGASE"/>
    <property type="match status" value="1"/>
</dbReference>
<evidence type="ECO:0000313" key="22">
    <source>
        <dbReference type="Proteomes" id="UP000318102"/>
    </source>
</evidence>
<dbReference type="InterPro" id="IPR013221">
    <property type="entry name" value="Mur_ligase_cen"/>
</dbReference>
<evidence type="ECO:0000256" key="3">
    <source>
        <dbReference type="ARBA" id="ARBA00004752"/>
    </source>
</evidence>
<dbReference type="SUPFAM" id="SSF51984">
    <property type="entry name" value="MurCD N-terminal domain"/>
    <property type="match status" value="1"/>
</dbReference>
<evidence type="ECO:0000256" key="2">
    <source>
        <dbReference type="ARBA" id="ARBA00004496"/>
    </source>
</evidence>
<name>A0A559J316_9BACL</name>
<gene>
    <name evidence="17" type="primary">murD</name>
    <name evidence="21" type="ORF">FPZ44_15060</name>
</gene>
<dbReference type="GO" id="GO:0009252">
    <property type="term" value="P:peptidoglycan biosynthetic process"/>
    <property type="evidence" value="ECO:0007669"/>
    <property type="project" value="UniProtKB-UniRule"/>
</dbReference>
<comment type="catalytic activity">
    <reaction evidence="16 17 18">
        <text>UDP-N-acetyl-alpha-D-muramoyl-L-alanine + D-glutamate + ATP = UDP-N-acetyl-alpha-D-muramoyl-L-alanyl-D-glutamate + ADP + phosphate + H(+)</text>
        <dbReference type="Rhea" id="RHEA:16429"/>
        <dbReference type="ChEBI" id="CHEBI:15378"/>
        <dbReference type="ChEBI" id="CHEBI:29986"/>
        <dbReference type="ChEBI" id="CHEBI:30616"/>
        <dbReference type="ChEBI" id="CHEBI:43474"/>
        <dbReference type="ChEBI" id="CHEBI:83898"/>
        <dbReference type="ChEBI" id="CHEBI:83900"/>
        <dbReference type="ChEBI" id="CHEBI:456216"/>
        <dbReference type="EC" id="6.3.2.9"/>
    </reaction>
</comment>
<keyword evidence="8 17" id="KW-0436">Ligase</keyword>
<dbReference type="UniPathway" id="UPA00219"/>
<protein>
    <recommendedName>
        <fullName evidence="6 17">UDP-N-acetylmuramoylalanine--D-glutamate ligase</fullName>
        <ecNumber evidence="5 17">6.3.2.9</ecNumber>
    </recommendedName>
    <alternativeName>
        <fullName evidence="15 17">D-glutamic acid-adding enzyme</fullName>
    </alternativeName>
    <alternativeName>
        <fullName evidence="14 17">UDP-N-acetylmuramoyl-L-alanyl-D-glutamate synthetase</fullName>
    </alternativeName>
</protein>
<dbReference type="InterPro" id="IPR036565">
    <property type="entry name" value="Mur-like_cat_sf"/>
</dbReference>
<dbReference type="GO" id="GO:0008360">
    <property type="term" value="P:regulation of cell shape"/>
    <property type="evidence" value="ECO:0007669"/>
    <property type="project" value="UniProtKB-KW"/>
</dbReference>
<dbReference type="SUPFAM" id="SSF53623">
    <property type="entry name" value="MurD-like peptide ligases, catalytic domain"/>
    <property type="match status" value="1"/>
</dbReference>
<comment type="subcellular location">
    <subcellularLocation>
        <location evidence="2 17 18">Cytoplasm</location>
    </subcellularLocation>
</comment>
<dbReference type="Gene3D" id="3.40.50.720">
    <property type="entry name" value="NAD(P)-binding Rossmann-like Domain"/>
    <property type="match status" value="1"/>
</dbReference>
<dbReference type="GO" id="GO:0005737">
    <property type="term" value="C:cytoplasm"/>
    <property type="evidence" value="ECO:0007669"/>
    <property type="project" value="UniProtKB-SubCell"/>
</dbReference>
<keyword evidence="13 17" id="KW-0961">Cell wall biogenesis/degradation</keyword>
<organism evidence="21 22">
    <name type="scientific">Paenibacillus agilis</name>
    <dbReference type="NCBI Taxonomy" id="3020863"/>
    <lineage>
        <taxon>Bacteria</taxon>
        <taxon>Bacillati</taxon>
        <taxon>Bacillota</taxon>
        <taxon>Bacilli</taxon>
        <taxon>Bacillales</taxon>
        <taxon>Paenibacillaceae</taxon>
        <taxon>Paenibacillus</taxon>
    </lineage>
</organism>
<dbReference type="PANTHER" id="PTHR43692">
    <property type="entry name" value="UDP-N-ACETYLMURAMOYLALANINE--D-GLUTAMATE LIGASE"/>
    <property type="match status" value="1"/>
</dbReference>
<dbReference type="InterPro" id="IPR004101">
    <property type="entry name" value="Mur_ligase_C"/>
</dbReference>
<dbReference type="Proteomes" id="UP000318102">
    <property type="component" value="Unassembled WGS sequence"/>
</dbReference>
<keyword evidence="10 17" id="KW-0067">ATP-binding</keyword>
<evidence type="ECO:0000313" key="21">
    <source>
        <dbReference type="EMBL" id="TVX94253.1"/>
    </source>
</evidence>
<dbReference type="OrthoDB" id="9809796at2"/>
<accession>A0A559J316</accession>
<keyword evidence="17 18" id="KW-0131">Cell cycle</keyword>
<proteinExistence type="inferred from homology"/>
<evidence type="ECO:0000256" key="8">
    <source>
        <dbReference type="ARBA" id="ARBA00022598"/>
    </source>
</evidence>
<dbReference type="HAMAP" id="MF_00639">
    <property type="entry name" value="MurD"/>
    <property type="match status" value="1"/>
</dbReference>
<dbReference type="GO" id="GO:0005524">
    <property type="term" value="F:ATP binding"/>
    <property type="evidence" value="ECO:0007669"/>
    <property type="project" value="UniProtKB-UniRule"/>
</dbReference>
<feature type="domain" description="Mur ligase central" evidence="20">
    <location>
        <begin position="117"/>
        <end position="308"/>
    </location>
</feature>
<dbReference type="InterPro" id="IPR036615">
    <property type="entry name" value="Mur_ligase_C_dom_sf"/>
</dbReference>
<keyword evidence="9 17" id="KW-0547">Nucleotide-binding</keyword>
<feature type="binding site" evidence="17">
    <location>
        <begin position="119"/>
        <end position="125"/>
    </location>
    <ligand>
        <name>ATP</name>
        <dbReference type="ChEBI" id="CHEBI:30616"/>
    </ligand>
</feature>
<evidence type="ECO:0000256" key="16">
    <source>
        <dbReference type="ARBA" id="ARBA00047632"/>
    </source>
</evidence>
<dbReference type="Pfam" id="PF08245">
    <property type="entry name" value="Mur_ligase_M"/>
    <property type="match status" value="1"/>
</dbReference>
<evidence type="ECO:0000256" key="6">
    <source>
        <dbReference type="ARBA" id="ARBA00015655"/>
    </source>
</evidence>
<keyword evidence="11 17" id="KW-0133">Cell shape</keyword>
<dbReference type="GO" id="GO:0051301">
    <property type="term" value="P:cell division"/>
    <property type="evidence" value="ECO:0007669"/>
    <property type="project" value="UniProtKB-KW"/>
</dbReference>
<comment type="function">
    <text evidence="1 17 18">Cell wall formation. Catalyzes the addition of glutamate to the nucleotide precursor UDP-N-acetylmuramoyl-L-alanine (UMA).</text>
</comment>
<dbReference type="InterPro" id="IPR005762">
    <property type="entry name" value="MurD"/>
</dbReference>
<dbReference type="SUPFAM" id="SSF53244">
    <property type="entry name" value="MurD-like peptide ligases, peptide-binding domain"/>
    <property type="match status" value="1"/>
</dbReference>
<evidence type="ECO:0000256" key="15">
    <source>
        <dbReference type="ARBA" id="ARBA00032324"/>
    </source>
</evidence>
<keyword evidence="17 18" id="KW-0132">Cell division</keyword>
<comment type="similarity">
    <text evidence="4 17">Belongs to the MurCDEF family.</text>
</comment>
<comment type="pathway">
    <text evidence="3 17 18">Cell wall biogenesis; peptidoglycan biosynthesis.</text>
</comment>
<evidence type="ECO:0000256" key="10">
    <source>
        <dbReference type="ARBA" id="ARBA00022840"/>
    </source>
</evidence>